<dbReference type="Pfam" id="PF18758">
    <property type="entry name" value="KDZ"/>
    <property type="match status" value="1"/>
</dbReference>
<evidence type="ECO:0000256" key="2">
    <source>
        <dbReference type="SAM" id="MobiDB-lite"/>
    </source>
</evidence>
<proteinExistence type="predicted"/>
<feature type="region of interest" description="Disordered" evidence="2">
    <location>
        <begin position="166"/>
        <end position="193"/>
    </location>
</feature>
<evidence type="ECO:0000313" key="4">
    <source>
        <dbReference type="Proteomes" id="UP001215280"/>
    </source>
</evidence>
<feature type="compositionally biased region" description="Low complexity" evidence="2">
    <location>
        <begin position="63"/>
        <end position="87"/>
    </location>
</feature>
<keyword evidence="1" id="KW-0175">Coiled coil</keyword>
<evidence type="ECO:0000256" key="1">
    <source>
        <dbReference type="SAM" id="Coils"/>
    </source>
</evidence>
<keyword evidence="4" id="KW-1185">Reference proteome</keyword>
<feature type="compositionally biased region" description="Pro residues" evidence="2">
    <location>
        <begin position="98"/>
        <end position="107"/>
    </location>
</feature>
<gene>
    <name evidence="3" type="ORF">DFH07DRAFT_961938</name>
</gene>
<sequence length="1104" mass="127079">MGFQLDNKNSLRRRFGNCFMWYSHLHNLHNERYTRLVDAARVDHLAETELEEPVEEPDRGRPTTRSRSSSSSSPSSSLRSASASPTPGQRKRERSRTPGPPPVPFSDPLPRKRPTEYLRRRCPACFGNLTHDPSATSDIKTHPKTHFVPEQQAAATEAYVDGVRTVKKPKRRRAAAVEEDEEDGQQDEKREKASTEFFEDTGIMALLCRHDRVLWLINMHSAGEKQFNVYALMETLFQHLPLDIAVGLLYDVVCALERSCRKWGFLGHFMDRLSFAVSVFHAYGHEWACQLLFHPRKRGGFGFADGEGCERFWHSISHLIGNLRVSWGRQYHNRIYTLDTQIEHADEASLLRLAEWIQRRHRHSVGKRREATKALADSGMPLPLLREQWTMQVIAQTKPIQRQSKNRGQQAVNAVILLRVAVKARRQRLKYMRQRFLDAVDENDTDATVYEVQLAAATEALQKAEQKLRLKESALGVGEHQALKRLSTNHYIHLRMNARALKRRLRDRLRARKFELDKVERSFRRLVNDQKLYTHTESTVKRREPTIAKINSQYNKLCADIQQAIRDRKAPRGAIAPRPISSKELWQLDVDDGIWQDVGLEDDDDERSGRSAGEPPLWLSVEKVRSGIKAMLELDRYDEEDLCLKKERCALQVWFAEEWIVVNRAIQDEGCDADQYQLELLRDNLVRLQKKMIIESKIFNSSPTRLDAFGITWEEEDQRQEDNAAVASLQAQVVARPHDKEVLLKCLHLKEDYEDKYGTYICDEDVESALAQRDSALDSLVQRRRIITNTPLWDTETIWDYVHDRDAFEEKYKTSTDIDNEFREDVNLKCASLLYYEELMYVADGDTQKASDLAGARFHIRVVNPFPGNDERRVSFNRQVRGWLKSFRRDNFEPVRMVPTLEHPAWNFLLPNPYPKCTDARLEYHCNRQVYRDFIETKVKSARELASCGTSPPATISPAIFYTTFDVLLSEEKILWPCAWGNAIRLRGVHCARMGMVATVGHHAQERPIVVGEPIPSACGRNYVVGCTRTATGKTANSSGPIGPVSLSPGMRVVMAAEMAEMERRHVRAFLLSIAEAAAHYSLADLEWALEFAFRERLRRRGIQ</sequence>
<evidence type="ECO:0000313" key="3">
    <source>
        <dbReference type="EMBL" id="KAJ7749096.1"/>
    </source>
</evidence>
<dbReference type="Proteomes" id="UP001215280">
    <property type="component" value="Unassembled WGS sequence"/>
</dbReference>
<protein>
    <submittedName>
        <fullName evidence="3">Uncharacterized protein</fullName>
    </submittedName>
</protein>
<feature type="coiled-coil region" evidence="1">
    <location>
        <begin position="447"/>
        <end position="474"/>
    </location>
</feature>
<comment type="caution">
    <text evidence="3">The sequence shown here is derived from an EMBL/GenBank/DDBJ whole genome shotgun (WGS) entry which is preliminary data.</text>
</comment>
<dbReference type="PANTHER" id="PTHR33096:SF1">
    <property type="entry name" value="CXC1-LIKE CYSTEINE CLUSTER ASSOCIATED WITH KDZ TRANSPOSASES DOMAIN-CONTAINING PROTEIN"/>
    <property type="match status" value="1"/>
</dbReference>
<dbReference type="PANTHER" id="PTHR33096">
    <property type="entry name" value="CXC2 DOMAIN-CONTAINING PROTEIN"/>
    <property type="match status" value="1"/>
</dbReference>
<accession>A0AAD7IRM7</accession>
<dbReference type="EMBL" id="JARJLG010000087">
    <property type="protein sequence ID" value="KAJ7749096.1"/>
    <property type="molecule type" value="Genomic_DNA"/>
</dbReference>
<dbReference type="AlphaFoldDB" id="A0AAD7IRM7"/>
<reference evidence="3" key="1">
    <citation type="submission" date="2023-03" db="EMBL/GenBank/DDBJ databases">
        <title>Massive genome expansion in bonnet fungi (Mycena s.s.) driven by repeated elements and novel gene families across ecological guilds.</title>
        <authorList>
            <consortium name="Lawrence Berkeley National Laboratory"/>
            <person name="Harder C.B."/>
            <person name="Miyauchi S."/>
            <person name="Viragh M."/>
            <person name="Kuo A."/>
            <person name="Thoen E."/>
            <person name="Andreopoulos B."/>
            <person name="Lu D."/>
            <person name="Skrede I."/>
            <person name="Drula E."/>
            <person name="Henrissat B."/>
            <person name="Morin E."/>
            <person name="Kohler A."/>
            <person name="Barry K."/>
            <person name="LaButti K."/>
            <person name="Morin E."/>
            <person name="Salamov A."/>
            <person name="Lipzen A."/>
            <person name="Mereny Z."/>
            <person name="Hegedus B."/>
            <person name="Baldrian P."/>
            <person name="Stursova M."/>
            <person name="Weitz H."/>
            <person name="Taylor A."/>
            <person name="Grigoriev I.V."/>
            <person name="Nagy L.G."/>
            <person name="Martin F."/>
            <person name="Kauserud H."/>
        </authorList>
    </citation>
    <scope>NUCLEOTIDE SEQUENCE</scope>
    <source>
        <strain evidence="3">CBHHK188m</strain>
    </source>
</reference>
<organism evidence="3 4">
    <name type="scientific">Mycena maculata</name>
    <dbReference type="NCBI Taxonomy" id="230809"/>
    <lineage>
        <taxon>Eukaryota</taxon>
        <taxon>Fungi</taxon>
        <taxon>Dikarya</taxon>
        <taxon>Basidiomycota</taxon>
        <taxon>Agaricomycotina</taxon>
        <taxon>Agaricomycetes</taxon>
        <taxon>Agaricomycetidae</taxon>
        <taxon>Agaricales</taxon>
        <taxon>Marasmiineae</taxon>
        <taxon>Mycenaceae</taxon>
        <taxon>Mycena</taxon>
    </lineage>
</organism>
<dbReference type="InterPro" id="IPR040521">
    <property type="entry name" value="KDZ"/>
</dbReference>
<feature type="region of interest" description="Disordered" evidence="2">
    <location>
        <begin position="47"/>
        <end position="113"/>
    </location>
</feature>
<name>A0AAD7IRM7_9AGAR</name>